<reference evidence="3" key="2">
    <citation type="submission" date="2015-01" db="EMBL/GenBank/DDBJ databases">
        <title>Evolutionary Origins and Diversification of the Mycorrhizal Mutualists.</title>
        <authorList>
            <consortium name="DOE Joint Genome Institute"/>
            <consortium name="Mycorrhizal Genomics Consortium"/>
            <person name="Kohler A."/>
            <person name="Kuo A."/>
            <person name="Nagy L.G."/>
            <person name="Floudas D."/>
            <person name="Copeland A."/>
            <person name="Barry K.W."/>
            <person name="Cichocki N."/>
            <person name="Veneault-Fourrey C."/>
            <person name="LaButti K."/>
            <person name="Lindquist E.A."/>
            <person name="Lipzen A."/>
            <person name="Lundell T."/>
            <person name="Morin E."/>
            <person name="Murat C."/>
            <person name="Riley R."/>
            <person name="Ohm R."/>
            <person name="Sun H."/>
            <person name="Tunlid A."/>
            <person name="Henrissat B."/>
            <person name="Grigoriev I.V."/>
            <person name="Hibbett D.S."/>
            <person name="Martin F."/>
        </authorList>
    </citation>
    <scope>NUCLEOTIDE SEQUENCE [LARGE SCALE GENOMIC DNA]</scope>
    <source>
        <strain evidence="3">Ve08.2h10</strain>
    </source>
</reference>
<sequence>QNPGAKMFKHKRWCFYNKMKVLIPSKGKSSNVFHATALGTQDPRPPAGPSNLAREPSGSSKSSSDSGERNGLLNLLGGKESQPSQEDVKMHPPLQVPTSQPAVLEPCPPPITPNDGPSSSTHSHPLQLLFSCPPFPHCIVAQW</sequence>
<dbReference type="OrthoDB" id="2689355at2759"/>
<evidence type="ECO:0000313" key="3">
    <source>
        <dbReference type="Proteomes" id="UP000054538"/>
    </source>
</evidence>
<dbReference type="HOGENOM" id="CLU_1810788_0_0_1"/>
<dbReference type="Proteomes" id="UP000054538">
    <property type="component" value="Unassembled WGS sequence"/>
</dbReference>
<dbReference type="AlphaFoldDB" id="A0A0D0DSF7"/>
<feature type="compositionally biased region" description="Low complexity" evidence="1">
    <location>
        <begin position="57"/>
        <end position="78"/>
    </location>
</feature>
<protein>
    <submittedName>
        <fullName evidence="2">Uncharacterized protein</fullName>
    </submittedName>
</protein>
<organism evidence="2 3">
    <name type="scientific">Paxillus rubicundulus Ve08.2h10</name>
    <dbReference type="NCBI Taxonomy" id="930991"/>
    <lineage>
        <taxon>Eukaryota</taxon>
        <taxon>Fungi</taxon>
        <taxon>Dikarya</taxon>
        <taxon>Basidiomycota</taxon>
        <taxon>Agaricomycotina</taxon>
        <taxon>Agaricomycetes</taxon>
        <taxon>Agaricomycetidae</taxon>
        <taxon>Boletales</taxon>
        <taxon>Paxilineae</taxon>
        <taxon>Paxillaceae</taxon>
        <taxon>Paxillus</taxon>
    </lineage>
</organism>
<dbReference type="EMBL" id="KN825435">
    <property type="protein sequence ID" value="KIK91041.1"/>
    <property type="molecule type" value="Genomic_DNA"/>
</dbReference>
<reference evidence="2 3" key="1">
    <citation type="submission" date="2014-04" db="EMBL/GenBank/DDBJ databases">
        <authorList>
            <consortium name="DOE Joint Genome Institute"/>
            <person name="Kuo A."/>
            <person name="Kohler A."/>
            <person name="Jargeat P."/>
            <person name="Nagy L.G."/>
            <person name="Floudas D."/>
            <person name="Copeland A."/>
            <person name="Barry K.W."/>
            <person name="Cichocki N."/>
            <person name="Veneault-Fourrey C."/>
            <person name="LaButti K."/>
            <person name="Lindquist E.A."/>
            <person name="Lipzen A."/>
            <person name="Lundell T."/>
            <person name="Morin E."/>
            <person name="Murat C."/>
            <person name="Sun H."/>
            <person name="Tunlid A."/>
            <person name="Henrissat B."/>
            <person name="Grigoriev I.V."/>
            <person name="Hibbett D.S."/>
            <person name="Martin F."/>
            <person name="Nordberg H.P."/>
            <person name="Cantor M.N."/>
            <person name="Hua S.X."/>
        </authorList>
    </citation>
    <scope>NUCLEOTIDE SEQUENCE [LARGE SCALE GENOMIC DNA]</scope>
    <source>
        <strain evidence="2 3">Ve08.2h10</strain>
    </source>
</reference>
<keyword evidence="3" id="KW-1185">Reference proteome</keyword>
<evidence type="ECO:0000256" key="1">
    <source>
        <dbReference type="SAM" id="MobiDB-lite"/>
    </source>
</evidence>
<gene>
    <name evidence="2" type="ORF">PAXRUDRAFT_150449</name>
</gene>
<feature type="compositionally biased region" description="Polar residues" evidence="1">
    <location>
        <begin position="115"/>
        <end position="124"/>
    </location>
</feature>
<feature type="region of interest" description="Disordered" evidence="1">
    <location>
        <begin position="33"/>
        <end position="124"/>
    </location>
</feature>
<dbReference type="InParanoid" id="A0A0D0DSF7"/>
<feature type="non-terminal residue" evidence="2">
    <location>
        <position position="1"/>
    </location>
</feature>
<evidence type="ECO:0000313" key="2">
    <source>
        <dbReference type="EMBL" id="KIK91041.1"/>
    </source>
</evidence>
<accession>A0A0D0DSF7</accession>
<name>A0A0D0DSF7_9AGAM</name>
<proteinExistence type="predicted"/>